<feature type="region of interest" description="Disordered" evidence="1">
    <location>
        <begin position="50"/>
        <end position="76"/>
    </location>
</feature>
<organism evidence="2">
    <name type="scientific">Micrurus spixii</name>
    <name type="common">Amazon coral snake</name>
    <dbReference type="NCBI Taxonomy" id="129469"/>
    <lineage>
        <taxon>Eukaryota</taxon>
        <taxon>Metazoa</taxon>
        <taxon>Chordata</taxon>
        <taxon>Craniata</taxon>
        <taxon>Vertebrata</taxon>
        <taxon>Euteleostomi</taxon>
        <taxon>Lepidosauria</taxon>
        <taxon>Squamata</taxon>
        <taxon>Bifurcata</taxon>
        <taxon>Unidentata</taxon>
        <taxon>Episquamata</taxon>
        <taxon>Toxicofera</taxon>
        <taxon>Serpentes</taxon>
        <taxon>Colubroidea</taxon>
        <taxon>Elapidae</taxon>
        <taxon>Elapinae</taxon>
        <taxon>Micrurus</taxon>
    </lineage>
</organism>
<accession>A0A2D4LFM0</accession>
<sequence>MVHACNNWFQVAHIQTETFMFYPGRDQNSCFMPDKNQTVIFPDNKGYFEARRNNSKKKPKKPTATTVPQGKMEGNLQIAESKPVEKMCQKSCTHCKQVSSHAVEVHLSMLSMD</sequence>
<protein>
    <submittedName>
        <fullName evidence="2">Uncharacterized protein</fullName>
    </submittedName>
</protein>
<reference evidence="2" key="1">
    <citation type="submission" date="2017-07" db="EMBL/GenBank/DDBJ databases">
        <authorList>
            <person name="Mikheyev A."/>
            <person name="Grau M."/>
        </authorList>
    </citation>
    <scope>NUCLEOTIDE SEQUENCE</scope>
    <source>
        <tissue evidence="2">Venom_gland</tissue>
    </source>
</reference>
<dbReference type="EMBL" id="IACM01014817">
    <property type="protein sequence ID" value="LAB19827.1"/>
    <property type="molecule type" value="Transcribed_RNA"/>
</dbReference>
<proteinExistence type="predicted"/>
<name>A0A2D4LFM0_9SAUR</name>
<dbReference type="AlphaFoldDB" id="A0A2D4LFM0"/>
<evidence type="ECO:0000313" key="2">
    <source>
        <dbReference type="EMBL" id="LAB19827.1"/>
    </source>
</evidence>
<evidence type="ECO:0000256" key="1">
    <source>
        <dbReference type="SAM" id="MobiDB-lite"/>
    </source>
</evidence>
<reference evidence="2" key="2">
    <citation type="submission" date="2017-11" db="EMBL/GenBank/DDBJ databases">
        <title>Coralsnake Venomics: Analyses of Venom Gland Transcriptomes and Proteomes of Six Brazilian Taxa.</title>
        <authorList>
            <person name="Aird S.D."/>
            <person name="Jorge da Silva N."/>
            <person name="Qiu L."/>
            <person name="Villar-Briones A."/>
            <person name="Aparecida-Saddi V."/>
            <person name="Campos-Telles M.P."/>
            <person name="Grau M."/>
            <person name="Mikheyev A.S."/>
        </authorList>
    </citation>
    <scope>NUCLEOTIDE SEQUENCE</scope>
    <source>
        <tissue evidence="2">Venom_gland</tissue>
    </source>
</reference>